<organism evidence="1 2">
    <name type="scientific">Lactococcus phage KSY1</name>
    <dbReference type="NCBI Taxonomy" id="2913972"/>
    <lineage>
        <taxon>Viruses</taxon>
        <taxon>Duplodnaviria</taxon>
        <taxon>Heunggongvirae</taxon>
        <taxon>Uroviricota</taxon>
        <taxon>Caudoviricetes</taxon>
        <taxon>Chopinvirus</taxon>
        <taxon>Chopinvirus KSY1</taxon>
    </lineage>
</organism>
<sequence length="345" mass="38761">MLKLTISELKDISGKLSMFPINKMPGLPPIIAFHPGDELRITTILDDTGRLDIKFPTIKESVDNMVGIDYGIFTNIATAFNSNETIEIDRDLKVISQKGKVLLSQELKSKEALGFYDFEVKAPDEAIKIEFSEKIRLAIKDSSRHLRDQPNLLSCVFIDADGNFLSISSTSYWYRGTLDYNTTSAYTSLLTKLSMIGDSYVDNGETSTIVCGMNWHAACRRYVGELPHIPISYTENFELPDSETLILTSLTLGDVINKVSLLFDDPNLMLSTDSVISVSDETTSFEVPIETQGTISKSRKTDVKAYSTIFKESDSDRIKLVFTDRALVYVNETTKTVYFFRLMYA</sequence>
<dbReference type="KEGG" id="vg:5601930"/>
<evidence type="ECO:0000313" key="1">
    <source>
        <dbReference type="EMBL" id="ABG21633.1"/>
    </source>
</evidence>
<dbReference type="Proteomes" id="UP000000714">
    <property type="component" value="Segment"/>
</dbReference>
<keyword evidence="2" id="KW-1185">Reference proteome</keyword>
<name>A6MAF5_9CAUD</name>
<accession>A6MAF5</accession>
<dbReference type="RefSeq" id="YP_001469089.1">
    <property type="nucleotide sequence ID" value="NC_009817.1"/>
</dbReference>
<evidence type="ECO:0000313" key="2">
    <source>
        <dbReference type="Proteomes" id="UP000000714"/>
    </source>
</evidence>
<dbReference type="GeneID" id="5601930"/>
<reference evidence="1 2" key="1">
    <citation type="journal article" date="2007" name="Virology">
        <title>KSY1, a lactococcal phage with a T7-like transcription.</title>
        <authorList>
            <person name="Chopin A."/>
            <person name="Deveau H."/>
            <person name="Ehrlich S.D."/>
            <person name="Moineau S."/>
            <person name="Chopin M.C."/>
        </authorList>
    </citation>
    <scope>NUCLEOTIDE SEQUENCE</scope>
</reference>
<proteinExistence type="predicted"/>
<gene>
    <name evidence="1" type="ORF">KSY1p090</name>
</gene>
<protein>
    <submittedName>
        <fullName evidence="1">Gp090</fullName>
    </submittedName>
</protein>
<dbReference type="EMBL" id="DQ535032">
    <property type="protein sequence ID" value="ABG21633.1"/>
    <property type="molecule type" value="Genomic_DNA"/>
</dbReference>